<organism evidence="1 2">
    <name type="scientific">Leifsonia poae</name>
    <dbReference type="NCBI Taxonomy" id="110933"/>
    <lineage>
        <taxon>Bacteria</taxon>
        <taxon>Bacillati</taxon>
        <taxon>Actinomycetota</taxon>
        <taxon>Actinomycetes</taxon>
        <taxon>Micrococcales</taxon>
        <taxon>Microbacteriaceae</taxon>
        <taxon>Leifsonia</taxon>
    </lineage>
</organism>
<dbReference type="RefSeq" id="WP_271175445.1">
    <property type="nucleotide sequence ID" value="NZ_BAAAJO010000001.1"/>
</dbReference>
<protein>
    <submittedName>
        <fullName evidence="1">Uncharacterized protein</fullName>
    </submittedName>
</protein>
<keyword evidence="2" id="KW-1185">Reference proteome</keyword>
<dbReference type="Proteomes" id="UP001142372">
    <property type="component" value="Unassembled WGS sequence"/>
</dbReference>
<proteinExistence type="predicted"/>
<dbReference type="AlphaFoldDB" id="A0A9W6H6X0"/>
<gene>
    <name evidence="1" type="ORF">GCM10017584_03250</name>
</gene>
<comment type="caution">
    <text evidence="1">The sequence shown here is derived from an EMBL/GenBank/DDBJ whole genome shotgun (WGS) entry which is preliminary data.</text>
</comment>
<name>A0A9W6H6X0_9MICO</name>
<evidence type="ECO:0000313" key="2">
    <source>
        <dbReference type="Proteomes" id="UP001142372"/>
    </source>
</evidence>
<evidence type="ECO:0000313" key="1">
    <source>
        <dbReference type="EMBL" id="GLJ74752.1"/>
    </source>
</evidence>
<reference evidence="1" key="1">
    <citation type="journal article" date="2014" name="Int. J. Syst. Evol. Microbiol.">
        <title>Complete genome sequence of Corynebacterium casei LMG S-19264T (=DSM 44701T), isolated from a smear-ripened cheese.</title>
        <authorList>
            <consortium name="US DOE Joint Genome Institute (JGI-PGF)"/>
            <person name="Walter F."/>
            <person name="Albersmeier A."/>
            <person name="Kalinowski J."/>
            <person name="Ruckert C."/>
        </authorList>
    </citation>
    <scope>NUCLEOTIDE SEQUENCE</scope>
    <source>
        <strain evidence="1">VKM Ac-1401</strain>
    </source>
</reference>
<accession>A0A9W6H6X0</accession>
<reference evidence="1" key="2">
    <citation type="submission" date="2023-01" db="EMBL/GenBank/DDBJ databases">
        <authorList>
            <person name="Sun Q."/>
            <person name="Evtushenko L."/>
        </authorList>
    </citation>
    <scope>NUCLEOTIDE SEQUENCE</scope>
    <source>
        <strain evidence="1">VKM Ac-1401</strain>
    </source>
</reference>
<dbReference type="EMBL" id="BSEN01000001">
    <property type="protein sequence ID" value="GLJ74752.1"/>
    <property type="molecule type" value="Genomic_DNA"/>
</dbReference>
<sequence length="133" mass="14061">MEVDEPSPRPFGVSAEEAIELCREWMVYLGARDTVASTGQARSLCDLFSARYVAWVDNGRGNLDVGPIETAATLAASDGRSPLIFLQGGVRPVAQQRADALGVALLNYHARDGSLAGRSELGREAVKSGLADG</sequence>